<accession>A0A943DW67</accession>
<gene>
    <name evidence="2" type="ORF">KHY35_23530</name>
</gene>
<name>A0A943DW67_BACT4</name>
<sequence>MDNIFALTDSVHVIKQTIEVSSPLQNTSILDTIYKIATVCIAFINVCLVIYIFVRNNNKDNKNSEKNRKMSLLKTLILDYNMKYLYLFFEDLRKETNKLTVTNLSDDAKREINEKLLLYGNELRQKFIDPFLAIDSKLYDNILHSIDILLDNMTNNIFDEGINLSHAPKFEELIINEITNTKTHIIKLLFEYSGE</sequence>
<dbReference type="EMBL" id="JAGZEE010000070">
    <property type="protein sequence ID" value="MBS5413639.1"/>
    <property type="molecule type" value="Genomic_DNA"/>
</dbReference>
<evidence type="ECO:0008006" key="4">
    <source>
        <dbReference type="Google" id="ProtNLM"/>
    </source>
</evidence>
<keyword evidence="1" id="KW-0472">Membrane</keyword>
<evidence type="ECO:0000313" key="2">
    <source>
        <dbReference type="EMBL" id="MBS5413639.1"/>
    </source>
</evidence>
<evidence type="ECO:0000313" key="3">
    <source>
        <dbReference type="Proteomes" id="UP000782901"/>
    </source>
</evidence>
<dbReference type="AlphaFoldDB" id="A0A943DW67"/>
<organism evidence="2 3">
    <name type="scientific">Bacteroides thetaiotaomicron</name>
    <dbReference type="NCBI Taxonomy" id="818"/>
    <lineage>
        <taxon>Bacteria</taxon>
        <taxon>Pseudomonadati</taxon>
        <taxon>Bacteroidota</taxon>
        <taxon>Bacteroidia</taxon>
        <taxon>Bacteroidales</taxon>
        <taxon>Bacteroidaceae</taxon>
        <taxon>Bacteroides</taxon>
    </lineage>
</organism>
<keyword evidence="1" id="KW-1133">Transmembrane helix</keyword>
<dbReference type="Proteomes" id="UP000782901">
    <property type="component" value="Unassembled WGS sequence"/>
</dbReference>
<protein>
    <recommendedName>
        <fullName evidence="4">Transmembrane protein</fullName>
    </recommendedName>
</protein>
<feature type="transmembrane region" description="Helical" evidence="1">
    <location>
        <begin position="33"/>
        <end position="54"/>
    </location>
</feature>
<proteinExistence type="predicted"/>
<comment type="caution">
    <text evidence="2">The sequence shown here is derived from an EMBL/GenBank/DDBJ whole genome shotgun (WGS) entry which is preliminary data.</text>
</comment>
<keyword evidence="1" id="KW-0812">Transmembrane</keyword>
<evidence type="ECO:0000256" key="1">
    <source>
        <dbReference type="SAM" id="Phobius"/>
    </source>
</evidence>
<reference evidence="2" key="1">
    <citation type="submission" date="2021-02" db="EMBL/GenBank/DDBJ databases">
        <title>Infant gut strain persistence is associated with maternal origin, phylogeny, and functional potential including surface adhesion and iron acquisition.</title>
        <authorList>
            <person name="Lou Y.C."/>
        </authorList>
    </citation>
    <scope>NUCLEOTIDE SEQUENCE</scope>
    <source>
        <strain evidence="2">L3_082_243G1_dasL3_082_243G1_maxbin2.maxbin.015s ta_sub</strain>
    </source>
</reference>